<dbReference type="NCBIfam" id="NF002003">
    <property type="entry name" value="PRK00802.1-3"/>
    <property type="match status" value="1"/>
</dbReference>
<keyword evidence="2 5" id="KW-0227">DNA damage</keyword>
<dbReference type="PANTHER" id="PTHR10429">
    <property type="entry name" value="DNA-3-METHYLADENINE GLYCOSYLASE"/>
    <property type="match status" value="1"/>
</dbReference>
<dbReference type="NCBIfam" id="TIGR00567">
    <property type="entry name" value="3mg"/>
    <property type="match status" value="1"/>
</dbReference>
<dbReference type="GO" id="GO:0003677">
    <property type="term" value="F:DNA binding"/>
    <property type="evidence" value="ECO:0007669"/>
    <property type="project" value="InterPro"/>
</dbReference>
<dbReference type="EMBL" id="JAEKMH010000003">
    <property type="protein sequence ID" value="MBJ3786157.1"/>
    <property type="molecule type" value="Genomic_DNA"/>
</dbReference>
<dbReference type="GO" id="GO:0006284">
    <property type="term" value="P:base-excision repair"/>
    <property type="evidence" value="ECO:0007669"/>
    <property type="project" value="InterPro"/>
</dbReference>
<dbReference type="SUPFAM" id="SSF50486">
    <property type="entry name" value="FMT C-terminal domain-like"/>
    <property type="match status" value="1"/>
</dbReference>
<organism evidence="6 7">
    <name type="scientific">Devosia sediminis</name>
    <dbReference type="NCBI Taxonomy" id="2798801"/>
    <lineage>
        <taxon>Bacteria</taxon>
        <taxon>Pseudomonadati</taxon>
        <taxon>Pseudomonadota</taxon>
        <taxon>Alphaproteobacteria</taxon>
        <taxon>Hyphomicrobiales</taxon>
        <taxon>Devosiaceae</taxon>
        <taxon>Devosia</taxon>
    </lineage>
</organism>
<comment type="similarity">
    <text evidence="1 5">Belongs to the DNA glycosylase MPG family.</text>
</comment>
<name>A0A934IXF6_9HYPH</name>
<sequence length="188" mass="20202">MLSKSFFDRPAPEVSRDLIGATLLHEGVGGAIVEVEAYDEADPASHSFAGPTPRNRVMFGPPGHAYVYKIYGIHYCLNFVCRPGSAVLIRALEPVFGLETMRERRGAMPDKNLCSGPGKLAQALAIDLTQNGLALDAPPFEIGAAEMGHDIATGTRIGITKGVETPWRFVKAGSPFLSKPLPKATREL</sequence>
<dbReference type="GO" id="GO:0003905">
    <property type="term" value="F:alkylbase DNA N-glycosylase activity"/>
    <property type="evidence" value="ECO:0007669"/>
    <property type="project" value="InterPro"/>
</dbReference>
<dbReference type="InterPro" id="IPR003180">
    <property type="entry name" value="MPG"/>
</dbReference>
<keyword evidence="3 5" id="KW-0378">Hydrolase</keyword>
<dbReference type="InterPro" id="IPR036995">
    <property type="entry name" value="MPG_sf"/>
</dbReference>
<accession>A0A934IXF6</accession>
<dbReference type="InterPro" id="IPR011034">
    <property type="entry name" value="Formyl_transferase-like_C_sf"/>
</dbReference>
<evidence type="ECO:0000313" key="7">
    <source>
        <dbReference type="Proteomes" id="UP000602124"/>
    </source>
</evidence>
<evidence type="ECO:0000256" key="4">
    <source>
        <dbReference type="ARBA" id="ARBA00023204"/>
    </source>
</evidence>
<dbReference type="Gene3D" id="3.10.300.10">
    <property type="entry name" value="Methylpurine-DNA glycosylase (MPG)"/>
    <property type="match status" value="1"/>
</dbReference>
<dbReference type="PANTHER" id="PTHR10429:SF0">
    <property type="entry name" value="DNA-3-METHYLADENINE GLYCOSYLASE"/>
    <property type="match status" value="1"/>
</dbReference>
<gene>
    <name evidence="6" type="ORF">JEQ47_15645</name>
</gene>
<keyword evidence="6" id="KW-0326">Glycosidase</keyword>
<proteinExistence type="inferred from homology"/>
<dbReference type="Proteomes" id="UP000602124">
    <property type="component" value="Unassembled WGS sequence"/>
</dbReference>
<keyword evidence="4 5" id="KW-0234">DNA repair</keyword>
<protein>
    <recommendedName>
        <fullName evidence="5">Putative 3-methyladenine DNA glycosylase</fullName>
        <ecNumber evidence="5">3.2.2.-</ecNumber>
    </recommendedName>
</protein>
<keyword evidence="7" id="KW-1185">Reference proteome</keyword>
<dbReference type="RefSeq" id="WP_198877333.1">
    <property type="nucleotide sequence ID" value="NZ_JAEKMH010000003.1"/>
</dbReference>
<comment type="caution">
    <text evidence="6">The sequence shown here is derived from an EMBL/GenBank/DDBJ whole genome shotgun (WGS) entry which is preliminary data.</text>
</comment>
<dbReference type="EC" id="3.2.2.-" evidence="5"/>
<evidence type="ECO:0000256" key="2">
    <source>
        <dbReference type="ARBA" id="ARBA00022763"/>
    </source>
</evidence>
<dbReference type="FunFam" id="3.10.300.10:FF:000001">
    <property type="entry name" value="Putative 3-methyladenine DNA glycosylase"/>
    <property type="match status" value="1"/>
</dbReference>
<dbReference type="CDD" id="cd00540">
    <property type="entry name" value="AAG"/>
    <property type="match status" value="1"/>
</dbReference>
<evidence type="ECO:0000256" key="3">
    <source>
        <dbReference type="ARBA" id="ARBA00022801"/>
    </source>
</evidence>
<evidence type="ECO:0000256" key="1">
    <source>
        <dbReference type="ARBA" id="ARBA00009232"/>
    </source>
</evidence>
<evidence type="ECO:0000313" key="6">
    <source>
        <dbReference type="EMBL" id="MBJ3786157.1"/>
    </source>
</evidence>
<dbReference type="AlphaFoldDB" id="A0A934IXF6"/>
<dbReference type="HAMAP" id="MF_00527">
    <property type="entry name" value="3MGH"/>
    <property type="match status" value="1"/>
</dbReference>
<dbReference type="Pfam" id="PF02245">
    <property type="entry name" value="Pur_DNA_glyco"/>
    <property type="match status" value="1"/>
</dbReference>
<reference evidence="6" key="1">
    <citation type="submission" date="2020-12" db="EMBL/GenBank/DDBJ databases">
        <title>Devosia sp. MSA67 isolated from Mo River.</title>
        <authorList>
            <person name="Ma F."/>
            <person name="Zi Z."/>
        </authorList>
    </citation>
    <scope>NUCLEOTIDE SEQUENCE</scope>
    <source>
        <strain evidence="6">MSA67</strain>
    </source>
</reference>
<evidence type="ECO:0000256" key="5">
    <source>
        <dbReference type="HAMAP-Rule" id="MF_00527"/>
    </source>
</evidence>